<dbReference type="Gene3D" id="1.10.1040.10">
    <property type="entry name" value="N-(1-d-carboxylethyl)-l-norvaline Dehydrogenase, domain 2"/>
    <property type="match status" value="1"/>
</dbReference>
<dbReference type="STRING" id="1835702.A0A1F5LC63"/>
<name>A0A1F5LC63_PENAI</name>
<evidence type="ECO:0000313" key="6">
    <source>
        <dbReference type="EMBL" id="OGE50782.1"/>
    </source>
</evidence>
<dbReference type="EMBL" id="LXJU01000015">
    <property type="protein sequence ID" value="OGE50782.1"/>
    <property type="molecule type" value="Genomic_DNA"/>
</dbReference>
<dbReference type="Pfam" id="PF02737">
    <property type="entry name" value="3HCDH_N"/>
    <property type="match status" value="1"/>
</dbReference>
<reference evidence="6 7" key="1">
    <citation type="journal article" date="2016" name="Sci. Rep.">
        <title>Penicillium arizonense, a new, genome sequenced fungal species, reveals a high chemical diversity in secreted metabolites.</title>
        <authorList>
            <person name="Grijseels S."/>
            <person name="Nielsen J.C."/>
            <person name="Randelovic M."/>
            <person name="Nielsen J."/>
            <person name="Nielsen K.F."/>
            <person name="Workman M."/>
            <person name="Frisvad J.C."/>
        </authorList>
    </citation>
    <scope>NUCLEOTIDE SEQUENCE [LARGE SCALE GENOMIC DNA]</scope>
    <source>
        <strain evidence="6 7">CBS 141311</strain>
    </source>
</reference>
<gene>
    <name evidence="6" type="ORF">PENARI_c015G06591</name>
</gene>
<dbReference type="Pfam" id="PF00725">
    <property type="entry name" value="3HCDH"/>
    <property type="match status" value="1"/>
</dbReference>
<comment type="caution">
    <text evidence="6">The sequence shown here is derived from an EMBL/GenBank/DDBJ whole genome shotgun (WGS) entry which is preliminary data.</text>
</comment>
<dbReference type="SUPFAM" id="SSF48179">
    <property type="entry name" value="6-phosphogluconate dehydrogenase C-terminal domain-like"/>
    <property type="match status" value="1"/>
</dbReference>
<dbReference type="GO" id="GO:0070403">
    <property type="term" value="F:NAD+ binding"/>
    <property type="evidence" value="ECO:0007669"/>
    <property type="project" value="InterPro"/>
</dbReference>
<feature type="domain" description="3-hydroxyacyl-CoA dehydrogenase NAD binding" evidence="5">
    <location>
        <begin position="10"/>
        <end position="183"/>
    </location>
</feature>
<keyword evidence="2" id="KW-0560">Oxidoreductase</keyword>
<dbReference type="PANTHER" id="PTHR48075">
    <property type="entry name" value="3-HYDROXYACYL-COA DEHYDROGENASE FAMILY PROTEIN"/>
    <property type="match status" value="1"/>
</dbReference>
<dbReference type="InterPro" id="IPR006176">
    <property type="entry name" value="3-OHacyl-CoA_DH_NAD-bd"/>
</dbReference>
<dbReference type="InterPro" id="IPR022694">
    <property type="entry name" value="3-OHacyl-CoA_DH"/>
</dbReference>
<dbReference type="GeneID" id="34578538"/>
<dbReference type="OrthoDB" id="5958943at2759"/>
<dbReference type="InterPro" id="IPR006108">
    <property type="entry name" value="3HC_DH_C"/>
</dbReference>
<feature type="domain" description="3-hydroxyacyl-CoA dehydrogenase C-terminal" evidence="4">
    <location>
        <begin position="189"/>
        <end position="284"/>
    </location>
</feature>
<dbReference type="GO" id="GO:0016616">
    <property type="term" value="F:oxidoreductase activity, acting on the CH-OH group of donors, NAD or NADP as acceptor"/>
    <property type="evidence" value="ECO:0007669"/>
    <property type="project" value="InterPro"/>
</dbReference>
<dbReference type="Gene3D" id="3.40.50.720">
    <property type="entry name" value="NAD(P)-binding Rossmann-like Domain"/>
    <property type="match status" value="1"/>
</dbReference>
<dbReference type="InterPro" id="IPR036291">
    <property type="entry name" value="NAD(P)-bd_dom_sf"/>
</dbReference>
<protein>
    <recommendedName>
        <fullName evidence="8">3-hydroxyacyl-CoA dehydrogenase NAD binding domain-containing protein</fullName>
    </recommendedName>
</protein>
<evidence type="ECO:0000256" key="3">
    <source>
        <dbReference type="PIRSR" id="PIRSR000105-1"/>
    </source>
</evidence>
<evidence type="ECO:0000259" key="4">
    <source>
        <dbReference type="Pfam" id="PF00725"/>
    </source>
</evidence>
<evidence type="ECO:0000313" key="7">
    <source>
        <dbReference type="Proteomes" id="UP000177622"/>
    </source>
</evidence>
<keyword evidence="7" id="KW-1185">Reference proteome</keyword>
<evidence type="ECO:0008006" key="8">
    <source>
        <dbReference type="Google" id="ProtNLM"/>
    </source>
</evidence>
<evidence type="ECO:0000256" key="2">
    <source>
        <dbReference type="ARBA" id="ARBA00023002"/>
    </source>
</evidence>
<dbReference type="SUPFAM" id="SSF51735">
    <property type="entry name" value="NAD(P)-binding Rossmann-fold domains"/>
    <property type="match status" value="1"/>
</dbReference>
<evidence type="ECO:0000259" key="5">
    <source>
        <dbReference type="Pfam" id="PF02737"/>
    </source>
</evidence>
<organism evidence="6 7">
    <name type="scientific">Penicillium arizonense</name>
    <dbReference type="NCBI Taxonomy" id="1835702"/>
    <lineage>
        <taxon>Eukaryota</taxon>
        <taxon>Fungi</taxon>
        <taxon>Dikarya</taxon>
        <taxon>Ascomycota</taxon>
        <taxon>Pezizomycotina</taxon>
        <taxon>Eurotiomycetes</taxon>
        <taxon>Eurotiomycetidae</taxon>
        <taxon>Eurotiales</taxon>
        <taxon>Aspergillaceae</taxon>
        <taxon>Penicillium</taxon>
    </lineage>
</organism>
<feature type="site" description="Important for catalytic activity" evidence="3">
    <location>
        <position position="143"/>
    </location>
</feature>
<dbReference type="InterPro" id="IPR008927">
    <property type="entry name" value="6-PGluconate_DH-like_C_sf"/>
</dbReference>
<dbReference type="RefSeq" id="XP_022486228.1">
    <property type="nucleotide sequence ID" value="XM_022633804.1"/>
</dbReference>
<dbReference type="Proteomes" id="UP000177622">
    <property type="component" value="Unassembled WGS sequence"/>
</dbReference>
<evidence type="ECO:0000256" key="1">
    <source>
        <dbReference type="ARBA" id="ARBA00009463"/>
    </source>
</evidence>
<dbReference type="PANTHER" id="PTHR48075:SF3">
    <property type="entry name" value="3-HYDROXYACYL-COA DEHYDROGENASE"/>
    <property type="match status" value="1"/>
</dbReference>
<dbReference type="InterPro" id="IPR013328">
    <property type="entry name" value="6PGD_dom2"/>
</dbReference>
<dbReference type="GO" id="GO:0006631">
    <property type="term" value="P:fatty acid metabolic process"/>
    <property type="evidence" value="ECO:0007669"/>
    <property type="project" value="InterPro"/>
</dbReference>
<dbReference type="PIRSF" id="PIRSF000105">
    <property type="entry name" value="HCDH"/>
    <property type="match status" value="1"/>
</dbReference>
<comment type="similarity">
    <text evidence="1">Belongs to the 3-hydroxyacyl-CoA dehydrogenase family.</text>
</comment>
<accession>A0A1F5LC63</accession>
<dbReference type="AlphaFoldDB" id="A0A1F5LC63"/>
<sequence length="292" mass="32102">MPGLSGLSAVTLLGAGTQGTRLAFMWSRLGRPVYLVDKNPTQLIRARQEIEQLRTNTPSLAEPTQWGEVICSPANDLTASLSKSWLVVECLPESLALKRSIMQQLGDQAGPGTIVASNSSSYDIVELMHGLKAKHPSNFVSLHSYWPPETPAIEIMGSTETNSKIISLLMEQTKAHGFDPFHVRRPSTGYIYNRIWAAIKRETLLALSEGVATPAEIDCIFKSVLKTPKGPCEQMDIVGLDVVLDIEKHYAELRPGLPEEPRKLLQEMIAQGKLGVKSGTGFFEHGTERKRA</sequence>
<proteinExistence type="inferred from homology"/>